<dbReference type="EMBL" id="JBBNAG010000011">
    <property type="protein sequence ID" value="KAK9094208.1"/>
    <property type="molecule type" value="Genomic_DNA"/>
</dbReference>
<feature type="region of interest" description="Disordered" evidence="1">
    <location>
        <begin position="100"/>
        <end position="137"/>
    </location>
</feature>
<evidence type="ECO:0000313" key="3">
    <source>
        <dbReference type="Proteomes" id="UP001419268"/>
    </source>
</evidence>
<organism evidence="2 3">
    <name type="scientific">Stephania cephalantha</name>
    <dbReference type="NCBI Taxonomy" id="152367"/>
    <lineage>
        <taxon>Eukaryota</taxon>
        <taxon>Viridiplantae</taxon>
        <taxon>Streptophyta</taxon>
        <taxon>Embryophyta</taxon>
        <taxon>Tracheophyta</taxon>
        <taxon>Spermatophyta</taxon>
        <taxon>Magnoliopsida</taxon>
        <taxon>Ranunculales</taxon>
        <taxon>Menispermaceae</taxon>
        <taxon>Menispermoideae</taxon>
        <taxon>Cissampelideae</taxon>
        <taxon>Stephania</taxon>
    </lineage>
</organism>
<feature type="compositionally biased region" description="Basic and acidic residues" evidence="1">
    <location>
        <begin position="504"/>
        <end position="513"/>
    </location>
</feature>
<name>A0AAP0EQZ5_9MAGN</name>
<feature type="region of interest" description="Disordered" evidence="1">
    <location>
        <begin position="434"/>
        <end position="524"/>
    </location>
</feature>
<sequence length="524" mass="56757">MFRVGDNGNGNGCPLCVSVLCNQMVEIGPQHGFLRDPSKKTCLSNQVVGLGDARACGLCIDNTTGQIGGAGPLCLGTDVTTKERLSEMAAELEVAVAYEGPESSAPQTQEHEGTRTLGAGDELPEWPDRNKDLGPLTSGTLRLPKIADLAVACVVEREHEIDTHEASSGYIISPHLKIVGLRPGTIQPSPLTQNSLRLVSLYNENDKEESEAVETDDIGGIEHIDGDDLLEERVVDSQLVSIPSLKTNETAIELIESIHQLFLEEVVQEVLMVEAVVNEDLNSHISVHEELPTAEGSLCLKEGEYNLKDEVTVSQYLAQNGIQIKKTLRKGTDSNSVTSSTSKELERLNSKVNYVVRRDKRQLYPFYGDSGNNEGRVEVLPNLCDHQAMVGGGDSLSLNPGDGAVWVVALGKGGVTNGIDGGGVEGKGGPVVGQQSHQMLEGRGHRTTTLEKKRREREKEGEQKARKEGGRGGCCGGEMEEQEGEERGNGGIEEAGGRKRKTVMGREVKSEREKKRRRAERFGY</sequence>
<gene>
    <name evidence="2" type="ORF">Scep_025677</name>
</gene>
<accession>A0AAP0EQZ5</accession>
<keyword evidence="3" id="KW-1185">Reference proteome</keyword>
<proteinExistence type="predicted"/>
<evidence type="ECO:0000256" key="1">
    <source>
        <dbReference type="SAM" id="MobiDB-lite"/>
    </source>
</evidence>
<evidence type="ECO:0000313" key="2">
    <source>
        <dbReference type="EMBL" id="KAK9094208.1"/>
    </source>
</evidence>
<protein>
    <submittedName>
        <fullName evidence="2">Uncharacterized protein</fullName>
    </submittedName>
</protein>
<comment type="caution">
    <text evidence="2">The sequence shown here is derived from an EMBL/GenBank/DDBJ whole genome shotgun (WGS) entry which is preliminary data.</text>
</comment>
<feature type="compositionally biased region" description="Basic residues" evidence="1">
    <location>
        <begin position="514"/>
        <end position="524"/>
    </location>
</feature>
<dbReference type="AlphaFoldDB" id="A0AAP0EQZ5"/>
<dbReference type="Proteomes" id="UP001419268">
    <property type="component" value="Unassembled WGS sequence"/>
</dbReference>
<reference evidence="2 3" key="1">
    <citation type="submission" date="2024-01" db="EMBL/GenBank/DDBJ databases">
        <title>Genome assemblies of Stephania.</title>
        <authorList>
            <person name="Yang L."/>
        </authorList>
    </citation>
    <scope>NUCLEOTIDE SEQUENCE [LARGE SCALE GENOMIC DNA]</scope>
    <source>
        <strain evidence="2">JXDWG</strain>
        <tissue evidence="2">Leaf</tissue>
    </source>
</reference>
<feature type="compositionally biased region" description="Basic and acidic residues" evidence="1">
    <location>
        <begin position="440"/>
        <end position="470"/>
    </location>
</feature>